<organism evidence="2 3">
    <name type="scientific">Streptomyces glycanivorans</name>
    <dbReference type="NCBI Taxonomy" id="3033808"/>
    <lineage>
        <taxon>Bacteria</taxon>
        <taxon>Bacillati</taxon>
        <taxon>Actinomycetota</taxon>
        <taxon>Actinomycetes</taxon>
        <taxon>Kitasatosporales</taxon>
        <taxon>Streptomycetaceae</taxon>
        <taxon>Streptomyces</taxon>
    </lineage>
</organism>
<dbReference type="SUPFAM" id="SSF50952">
    <property type="entry name" value="Soluble quinoprotein glucose dehydrogenase"/>
    <property type="match status" value="1"/>
</dbReference>
<dbReference type="Proteomes" id="UP001224433">
    <property type="component" value="Chromosome"/>
</dbReference>
<dbReference type="EMBL" id="CP120983">
    <property type="protein sequence ID" value="WLQ63308.1"/>
    <property type="molecule type" value="Genomic_DNA"/>
</dbReference>
<dbReference type="InterPro" id="IPR011041">
    <property type="entry name" value="Quinoprot_gluc/sorb_DH_b-prop"/>
</dbReference>
<dbReference type="InterPro" id="IPR006311">
    <property type="entry name" value="TAT_signal"/>
</dbReference>
<name>A0ABY9J6K6_9ACTN</name>
<accession>A0ABY9J6K6</accession>
<feature type="domain" description="P68 RBP/TagC-like beta-propeller" evidence="1">
    <location>
        <begin position="111"/>
        <end position="337"/>
    </location>
</feature>
<dbReference type="PROSITE" id="PS51318">
    <property type="entry name" value="TAT"/>
    <property type="match status" value="1"/>
</dbReference>
<keyword evidence="3" id="KW-1185">Reference proteome</keyword>
<protein>
    <submittedName>
        <fullName evidence="2">Signaling protein</fullName>
    </submittedName>
</protein>
<dbReference type="RefSeq" id="WP_147959955.1">
    <property type="nucleotide sequence ID" value="NZ_CP120983.1"/>
</dbReference>
<evidence type="ECO:0000259" key="1">
    <source>
        <dbReference type="Pfam" id="PF21311"/>
    </source>
</evidence>
<sequence>MAISNRPLSRRTLLLAGGGTVVTATATGVFLGRREQRAPSPPGAVGPFDIDAAAELLRPTPLHDITGPQSIAFDEHGRLYALQVMQGGIRLPDEERTLSGKARRLAGDMCVTAYTRGGSAARHMYLRGFGHGISMGIEPSGDGPMLWVECDADTGTGYGRAVARVPFRHGTVLDSTSPSVRHHRPLPRSHRIHPAVDVAGNRILLSHRAGRSQRYAVYALDEFLAGSYRPLFDRRNNALRSGETLQGCAVHGDHVYQLTGTPYTDSEGVNPPEDGGNTYVSAIDMRSGKTVGRRKVSVALSLPFREPEGLAVRPGTRTELCVAFSVKSDARRKVAVYACPA</sequence>
<dbReference type="Pfam" id="PF21311">
    <property type="entry name" value="Phage_RBD_prop"/>
    <property type="match status" value="1"/>
</dbReference>
<gene>
    <name evidence="2" type="ORF">P8A20_06740</name>
</gene>
<dbReference type="InterPro" id="IPR048799">
    <property type="entry name" value="P68_RBP_TagC-like_beta-prop"/>
</dbReference>
<reference evidence="2 3" key="1">
    <citation type="submission" date="2023-03" db="EMBL/GenBank/DDBJ databases">
        <title>Isolation and description of six Streptomyces strains from soil environments, able to metabolize different microbial glucans.</title>
        <authorList>
            <person name="Widen T."/>
            <person name="Larsbrink J."/>
        </authorList>
    </citation>
    <scope>NUCLEOTIDE SEQUENCE [LARGE SCALE GENOMIC DNA]</scope>
    <source>
        <strain evidence="2 3">Alt3</strain>
    </source>
</reference>
<evidence type="ECO:0000313" key="2">
    <source>
        <dbReference type="EMBL" id="WLQ63308.1"/>
    </source>
</evidence>
<evidence type="ECO:0000313" key="3">
    <source>
        <dbReference type="Proteomes" id="UP001224433"/>
    </source>
</evidence>
<proteinExistence type="predicted"/>